<feature type="coiled-coil region" evidence="3">
    <location>
        <begin position="147"/>
        <end position="174"/>
    </location>
</feature>
<gene>
    <name evidence="5" type="ORF">SAMN02745724_00790</name>
</gene>
<keyword evidence="4" id="KW-1133">Transmembrane helix</keyword>
<evidence type="ECO:0000313" key="6">
    <source>
        <dbReference type="Proteomes" id="UP000198862"/>
    </source>
</evidence>
<dbReference type="Gene3D" id="2.40.30.170">
    <property type="match status" value="1"/>
</dbReference>
<dbReference type="InterPro" id="IPR050465">
    <property type="entry name" value="UPF0194_transport"/>
</dbReference>
<dbReference type="Gene3D" id="2.40.50.100">
    <property type="match status" value="1"/>
</dbReference>
<reference evidence="5 6" key="1">
    <citation type="submission" date="2016-10" db="EMBL/GenBank/DDBJ databases">
        <authorList>
            <person name="de Groot N.N."/>
        </authorList>
    </citation>
    <scope>NUCLEOTIDE SEQUENCE [LARGE SCALE GENOMIC DNA]</scope>
    <source>
        <strain evidence="5 6">DSM 6059</strain>
    </source>
</reference>
<accession>A0A1I1G3G1</accession>
<keyword evidence="4" id="KW-0812">Transmembrane</keyword>
<organism evidence="5 6">
    <name type="scientific">Pseudoalteromonas denitrificans DSM 6059</name>
    <dbReference type="NCBI Taxonomy" id="1123010"/>
    <lineage>
        <taxon>Bacteria</taxon>
        <taxon>Pseudomonadati</taxon>
        <taxon>Pseudomonadota</taxon>
        <taxon>Gammaproteobacteria</taxon>
        <taxon>Alteromonadales</taxon>
        <taxon>Pseudoalteromonadaceae</taxon>
        <taxon>Pseudoalteromonas</taxon>
    </lineage>
</organism>
<evidence type="ECO:0000256" key="3">
    <source>
        <dbReference type="SAM" id="Coils"/>
    </source>
</evidence>
<keyword evidence="6" id="KW-1185">Reference proteome</keyword>
<dbReference type="STRING" id="1123010.SAMN02745724_00790"/>
<dbReference type="Gene3D" id="1.10.287.470">
    <property type="entry name" value="Helix hairpin bin"/>
    <property type="match status" value="1"/>
</dbReference>
<evidence type="ECO:0000256" key="2">
    <source>
        <dbReference type="ARBA" id="ARBA00023054"/>
    </source>
</evidence>
<keyword evidence="4" id="KW-0472">Membrane</keyword>
<dbReference type="PANTHER" id="PTHR32347:SF14">
    <property type="entry name" value="EFFLUX SYSTEM COMPONENT YKNX-RELATED"/>
    <property type="match status" value="1"/>
</dbReference>
<keyword evidence="2 3" id="KW-0175">Coiled coil</keyword>
<evidence type="ECO:0000256" key="1">
    <source>
        <dbReference type="ARBA" id="ARBA00004196"/>
    </source>
</evidence>
<evidence type="ECO:0000256" key="4">
    <source>
        <dbReference type="SAM" id="Phobius"/>
    </source>
</evidence>
<comment type="subcellular location">
    <subcellularLocation>
        <location evidence="1">Cell envelope</location>
    </subcellularLocation>
</comment>
<evidence type="ECO:0000313" key="5">
    <source>
        <dbReference type="EMBL" id="SFC05826.1"/>
    </source>
</evidence>
<dbReference type="Gene3D" id="2.40.420.20">
    <property type="match status" value="1"/>
</dbReference>
<dbReference type="PANTHER" id="PTHR32347">
    <property type="entry name" value="EFFLUX SYSTEM COMPONENT YKNX-RELATED"/>
    <property type="match status" value="1"/>
</dbReference>
<dbReference type="GO" id="GO:0030313">
    <property type="term" value="C:cell envelope"/>
    <property type="evidence" value="ECO:0007669"/>
    <property type="project" value="UniProtKB-SubCell"/>
</dbReference>
<dbReference type="AlphaFoldDB" id="A0A1I1G3G1"/>
<dbReference type="Proteomes" id="UP000198862">
    <property type="component" value="Unassembled WGS sequence"/>
</dbReference>
<dbReference type="EMBL" id="FOLO01000004">
    <property type="protein sequence ID" value="SFC05826.1"/>
    <property type="molecule type" value="Genomic_DNA"/>
</dbReference>
<dbReference type="RefSeq" id="WP_245763750.1">
    <property type="nucleotide sequence ID" value="NZ_FOLO01000004.1"/>
</dbReference>
<protein>
    <submittedName>
        <fullName evidence="5">HlyD family secretion protein</fullName>
    </submittedName>
</protein>
<feature type="transmembrane region" description="Helical" evidence="4">
    <location>
        <begin position="25"/>
        <end position="48"/>
    </location>
</feature>
<proteinExistence type="predicted"/>
<name>A0A1I1G3G1_9GAMM</name>
<sequence>MTMITNTYSQDEVVEKKQLKFKFKYFTISVFILVISVLSFPSLSNWYFGIQSIDQTSLLTAKVFKGELIRDVAVSGKLIAANAPQLFSPEIGEITMLSKPGDKVTKGQIVAQLKSPELISLIKQNTSHLNKLKIDASRGALKDDEAQLDLERSLDEAKVRLNAAKRENKRSQLSFNKQVISELDFEKTKDELLEANLIHQHAQKRVLLARKRLKFENQTRQFEVKQQEIILEELIRRKNSLNIKASVAGIVGNWLVEQKERVADSQALMTIVDLSKYEAQLNVPEFYADDLGIGLKVNLTVAGKKLKGKLSAISPEINNSQVQIRITINDTDAINLRQNQRVNATIEFERKSNVLMVKRGAFLKAGGSKSVFKIIDDTAMKQPISVGISSVEFIEILSGLKENDELIISDHSDFIAQEHIKLTN</sequence>